<dbReference type="Gene3D" id="3.30.565.10">
    <property type="entry name" value="Histidine kinase-like ATPase, C-terminal domain"/>
    <property type="match status" value="1"/>
</dbReference>
<evidence type="ECO:0000256" key="10">
    <source>
        <dbReference type="ARBA" id="ARBA00022777"/>
    </source>
</evidence>
<dbReference type="InterPro" id="IPR036890">
    <property type="entry name" value="HATPase_C_sf"/>
</dbReference>
<evidence type="ECO:0000313" key="23">
    <source>
        <dbReference type="EMBL" id="NCJ07048.1"/>
    </source>
</evidence>
<evidence type="ECO:0000259" key="20">
    <source>
        <dbReference type="PROSITE" id="PS50109"/>
    </source>
</evidence>
<keyword evidence="24" id="KW-1185">Reference proteome</keyword>
<keyword evidence="15" id="KW-0131">Cell cycle</keyword>
<keyword evidence="10" id="KW-0418">Kinase</keyword>
<dbReference type="Pfam" id="PF00672">
    <property type="entry name" value="HAMP"/>
    <property type="match status" value="1"/>
</dbReference>
<evidence type="ECO:0000256" key="3">
    <source>
        <dbReference type="ARBA" id="ARBA00006402"/>
    </source>
</evidence>
<keyword evidence="14 19" id="KW-0472">Membrane</keyword>
<evidence type="ECO:0000256" key="17">
    <source>
        <dbReference type="PROSITE-ProRule" id="PRU00169"/>
    </source>
</evidence>
<evidence type="ECO:0000256" key="18">
    <source>
        <dbReference type="SAM" id="Coils"/>
    </source>
</evidence>
<reference evidence="23" key="1">
    <citation type="submission" date="2019-12" db="EMBL/GenBank/DDBJ databases">
        <title>High-Quality draft genome sequences of three cyanobacteria isolated from the limestone walls of the Old Cathedral of Coimbra.</title>
        <authorList>
            <person name="Tiago I."/>
            <person name="Soares F."/>
            <person name="Portugal A."/>
        </authorList>
    </citation>
    <scope>NUCLEOTIDE SEQUENCE [LARGE SCALE GENOMIC DNA]</scope>
    <source>
        <strain evidence="23">C</strain>
    </source>
</reference>
<dbReference type="Gene3D" id="3.30.450.20">
    <property type="entry name" value="PAS domain"/>
    <property type="match status" value="1"/>
</dbReference>
<name>A0A8K1ZZP0_9CYAN</name>
<dbReference type="Gene3D" id="1.10.287.130">
    <property type="match status" value="1"/>
</dbReference>
<evidence type="ECO:0000256" key="9">
    <source>
        <dbReference type="ARBA" id="ARBA00022741"/>
    </source>
</evidence>
<dbReference type="CDD" id="cd16922">
    <property type="entry name" value="HATPase_EvgS-ArcB-TorS-like"/>
    <property type="match status" value="1"/>
</dbReference>
<evidence type="ECO:0000256" key="5">
    <source>
        <dbReference type="ARBA" id="ARBA00022475"/>
    </source>
</evidence>
<dbReference type="SUPFAM" id="SSF158472">
    <property type="entry name" value="HAMP domain-like"/>
    <property type="match status" value="1"/>
</dbReference>
<dbReference type="PRINTS" id="PR00344">
    <property type="entry name" value="BCTRLSENSOR"/>
</dbReference>
<dbReference type="InterPro" id="IPR005467">
    <property type="entry name" value="His_kinase_dom"/>
</dbReference>
<dbReference type="EMBL" id="WVIC01000020">
    <property type="protein sequence ID" value="NCJ07048.1"/>
    <property type="molecule type" value="Genomic_DNA"/>
</dbReference>
<proteinExistence type="inferred from homology"/>
<evidence type="ECO:0000256" key="7">
    <source>
        <dbReference type="ARBA" id="ARBA00022679"/>
    </source>
</evidence>
<dbReference type="InterPro" id="IPR004358">
    <property type="entry name" value="Sig_transdc_His_kin-like_C"/>
</dbReference>
<dbReference type="InterPro" id="IPR033479">
    <property type="entry name" value="dCache_1"/>
</dbReference>
<dbReference type="CDD" id="cd00082">
    <property type="entry name" value="HisKA"/>
    <property type="match status" value="1"/>
</dbReference>
<evidence type="ECO:0000256" key="12">
    <source>
        <dbReference type="ARBA" id="ARBA00022989"/>
    </source>
</evidence>
<gene>
    <name evidence="23" type="ORF">GS597_11120</name>
</gene>
<dbReference type="PANTHER" id="PTHR43047:SF64">
    <property type="entry name" value="HISTIDINE KINASE CONTAINING CHEY-HOMOLOGOUS RECEIVER DOMAIN AND PAS DOMAIN-RELATED"/>
    <property type="match status" value="1"/>
</dbReference>
<evidence type="ECO:0000256" key="16">
    <source>
        <dbReference type="ARBA" id="ARBA00074306"/>
    </source>
</evidence>
<keyword evidence="8 19" id="KW-0812">Transmembrane</keyword>
<evidence type="ECO:0000256" key="11">
    <source>
        <dbReference type="ARBA" id="ARBA00022840"/>
    </source>
</evidence>
<protein>
    <recommendedName>
        <fullName evidence="16">Circadian input-output histidine kinase CikA</fullName>
        <ecNumber evidence="4">2.7.13.3</ecNumber>
    </recommendedName>
</protein>
<keyword evidence="6 17" id="KW-0597">Phosphoprotein</keyword>
<dbReference type="AlphaFoldDB" id="A0A8K1ZZP0"/>
<keyword evidence="7" id="KW-0808">Transferase</keyword>
<evidence type="ECO:0000256" key="1">
    <source>
        <dbReference type="ARBA" id="ARBA00000085"/>
    </source>
</evidence>
<keyword evidence="9" id="KW-0547">Nucleotide-binding</keyword>
<evidence type="ECO:0000256" key="2">
    <source>
        <dbReference type="ARBA" id="ARBA00004651"/>
    </source>
</evidence>
<evidence type="ECO:0000256" key="4">
    <source>
        <dbReference type="ARBA" id="ARBA00012438"/>
    </source>
</evidence>
<dbReference type="InterPro" id="IPR003660">
    <property type="entry name" value="HAMP_dom"/>
</dbReference>
<dbReference type="Pfam" id="PF02518">
    <property type="entry name" value="HATPase_c"/>
    <property type="match status" value="1"/>
</dbReference>
<dbReference type="GO" id="GO:0005524">
    <property type="term" value="F:ATP binding"/>
    <property type="evidence" value="ECO:0007669"/>
    <property type="project" value="UniProtKB-KW"/>
</dbReference>
<evidence type="ECO:0000256" key="14">
    <source>
        <dbReference type="ARBA" id="ARBA00023136"/>
    </source>
</evidence>
<comment type="caution">
    <text evidence="23">The sequence shown here is derived from an EMBL/GenBank/DDBJ whole genome shotgun (WGS) entry which is preliminary data.</text>
</comment>
<dbReference type="InterPro" id="IPR036097">
    <property type="entry name" value="HisK_dim/P_sf"/>
</dbReference>
<comment type="similarity">
    <text evidence="3">In the N-terminal section; belongs to the phytochrome family.</text>
</comment>
<dbReference type="Pfam" id="PF00072">
    <property type="entry name" value="Response_reg"/>
    <property type="match status" value="1"/>
</dbReference>
<dbReference type="FunFam" id="1.10.287.130:FF:000038">
    <property type="entry name" value="Sensory transduction histidine kinase"/>
    <property type="match status" value="1"/>
</dbReference>
<dbReference type="PROSITE" id="PS50109">
    <property type="entry name" value="HIS_KIN"/>
    <property type="match status" value="1"/>
</dbReference>
<evidence type="ECO:0000259" key="21">
    <source>
        <dbReference type="PROSITE" id="PS50110"/>
    </source>
</evidence>
<feature type="coiled-coil region" evidence="18">
    <location>
        <begin position="414"/>
        <end position="455"/>
    </location>
</feature>
<sequence>MPLSRKLDAYLQGVPLRLVLIVPFVVQIVSAVGLVGYLSFRNAQSSVNQLAQKLSSEVGYRVDQHLDTYLTLPHQLAETAVDSLETEVLALRDFEGAGRFFWKQVQLHAEIGFLGYYLESGEGVAAQRWPPGTGVNIVEHSLADGKDYNHATDNQGNRTEVIESNNYFAPEDQWFIDAKTAGQPTWSSIYTAEGFPDYVAISMAHPLYDANQNFLGALSVDLLLSDISNFLRMLDVSPNGRVFIVERNGLLVGKSSPHDTYQVAEEDAIRISALESTDPVIRSTAQLLQAEFGSFDAIQSAAYLDVHKQNQSFFVQVLPWQDDYGLDWLVVVTIPKSDFMAQIDANTRMTLWLCLGAFAIAALLGLYTSRWIANPILRLNQASQALAQGDFSHTVQVKGTQELSELSHAFNTMAAQLENAMEGLEMRVSERTAELAEAKQAAEAANKAKSQFLANMSHELRTPLNVILGFTQILNRDATLKQIQRDHLEKISRSGEYLLSLINDVLEMAKIEAGRIVLTEAELDLDGLLSTIEDMLHLRATSKGLQLIFEKEESIPRFIQGDGKKLRQVLLNLLVNAIKFTESGTITLRVTRSETPEKYSLSPETQSRLQFEIEDTGIGIAPSDLPTLFDPFVQTEIGMQSQQGTGLGLTISRQFVHLMGGDIQVDSVVAQGTCFRFDIPLKLGTSLPKLQPSPQRVVGLKPGQPQYRILIVDDRTENRQLLVELLQPIGFQLQEAATGQEAIDQWQRWHPHLIWMDIRMPVLSGSEAAQHIKRQINSHPTILIALTASALEEQRQAILSAGFDDLIRKPFLAAEVFAKMAQYLGVEYIYAPASIPAATGSSSAPFSPSTLKIMPREWIAHLLDASIQLDQERILHLLDQIPPQQEALKHHLQTLANDFDFDLIATLAQQATTI</sequence>
<evidence type="ECO:0000259" key="22">
    <source>
        <dbReference type="PROSITE" id="PS50885"/>
    </source>
</evidence>
<dbReference type="SMART" id="SM00304">
    <property type="entry name" value="HAMP"/>
    <property type="match status" value="1"/>
</dbReference>
<dbReference type="GO" id="GO:0005886">
    <property type="term" value="C:plasma membrane"/>
    <property type="evidence" value="ECO:0007669"/>
    <property type="project" value="UniProtKB-SubCell"/>
</dbReference>
<comment type="catalytic activity">
    <reaction evidence="1">
        <text>ATP + protein L-histidine = ADP + protein N-phospho-L-histidine.</text>
        <dbReference type="EC" id="2.7.13.3"/>
    </reaction>
</comment>
<feature type="modified residue" description="4-aspartylphosphate" evidence="17">
    <location>
        <position position="757"/>
    </location>
</feature>
<dbReference type="SUPFAM" id="SSF47384">
    <property type="entry name" value="Homodimeric domain of signal transducing histidine kinase"/>
    <property type="match status" value="1"/>
</dbReference>
<evidence type="ECO:0000313" key="24">
    <source>
        <dbReference type="Proteomes" id="UP000607397"/>
    </source>
</evidence>
<dbReference type="SUPFAM" id="SSF55874">
    <property type="entry name" value="ATPase domain of HSP90 chaperone/DNA topoisomerase II/histidine kinase"/>
    <property type="match status" value="1"/>
</dbReference>
<dbReference type="Proteomes" id="UP000607397">
    <property type="component" value="Unassembled WGS sequence"/>
</dbReference>
<evidence type="ECO:0000256" key="8">
    <source>
        <dbReference type="ARBA" id="ARBA00022692"/>
    </source>
</evidence>
<organism evidence="23 24">
    <name type="scientific">Petrachloros mirabilis ULC683</name>
    <dbReference type="NCBI Taxonomy" id="2781853"/>
    <lineage>
        <taxon>Bacteria</taxon>
        <taxon>Bacillati</taxon>
        <taxon>Cyanobacteriota</taxon>
        <taxon>Cyanophyceae</taxon>
        <taxon>Synechococcales</taxon>
        <taxon>Petrachlorosaceae</taxon>
        <taxon>Petrachloros</taxon>
        <taxon>Petrachloros mirabilis</taxon>
    </lineage>
</organism>
<dbReference type="Pfam" id="PF02743">
    <property type="entry name" value="dCache_1"/>
    <property type="match status" value="1"/>
</dbReference>
<dbReference type="SMART" id="SM00388">
    <property type="entry name" value="HisKA"/>
    <property type="match status" value="1"/>
</dbReference>
<evidence type="ECO:0000256" key="13">
    <source>
        <dbReference type="ARBA" id="ARBA00023012"/>
    </source>
</evidence>
<dbReference type="SMART" id="SM00387">
    <property type="entry name" value="HATPase_c"/>
    <property type="match status" value="1"/>
</dbReference>
<comment type="subcellular location">
    <subcellularLocation>
        <location evidence="2">Cell membrane</location>
        <topology evidence="2">Multi-pass membrane protein</topology>
    </subcellularLocation>
</comment>
<dbReference type="EC" id="2.7.13.3" evidence="4"/>
<keyword evidence="13" id="KW-0902">Two-component regulatory system</keyword>
<dbReference type="Gene3D" id="3.40.50.2300">
    <property type="match status" value="1"/>
</dbReference>
<evidence type="ECO:0000256" key="6">
    <source>
        <dbReference type="ARBA" id="ARBA00022553"/>
    </source>
</evidence>
<feature type="domain" description="HAMP" evidence="22">
    <location>
        <begin position="370"/>
        <end position="422"/>
    </location>
</feature>
<dbReference type="FunFam" id="3.30.565.10:FF:000010">
    <property type="entry name" value="Sensor histidine kinase RcsC"/>
    <property type="match status" value="1"/>
</dbReference>
<evidence type="ECO:0000256" key="19">
    <source>
        <dbReference type="SAM" id="Phobius"/>
    </source>
</evidence>
<dbReference type="InterPro" id="IPR003661">
    <property type="entry name" value="HisK_dim/P_dom"/>
</dbReference>
<dbReference type="InterPro" id="IPR001789">
    <property type="entry name" value="Sig_transdc_resp-reg_receiver"/>
</dbReference>
<dbReference type="CDD" id="cd06225">
    <property type="entry name" value="HAMP"/>
    <property type="match status" value="1"/>
</dbReference>
<dbReference type="RefSeq" id="WP_161825527.1">
    <property type="nucleotide sequence ID" value="NZ_WVIC01000020.1"/>
</dbReference>
<keyword evidence="5" id="KW-1003">Cell membrane</keyword>
<dbReference type="Gene3D" id="6.10.340.10">
    <property type="match status" value="1"/>
</dbReference>
<dbReference type="InterPro" id="IPR011006">
    <property type="entry name" value="CheY-like_superfamily"/>
</dbReference>
<dbReference type="PROSITE" id="PS50885">
    <property type="entry name" value="HAMP"/>
    <property type="match status" value="1"/>
</dbReference>
<dbReference type="CDD" id="cd12913">
    <property type="entry name" value="PDC1_MCP_like"/>
    <property type="match status" value="1"/>
</dbReference>
<feature type="transmembrane region" description="Helical" evidence="19">
    <location>
        <begin position="20"/>
        <end position="40"/>
    </location>
</feature>
<dbReference type="PROSITE" id="PS50110">
    <property type="entry name" value="RESPONSE_REGULATORY"/>
    <property type="match status" value="1"/>
</dbReference>
<feature type="domain" description="Histidine kinase" evidence="20">
    <location>
        <begin position="455"/>
        <end position="683"/>
    </location>
</feature>
<feature type="transmembrane region" description="Helical" evidence="19">
    <location>
        <begin position="350"/>
        <end position="373"/>
    </location>
</feature>
<keyword evidence="12 19" id="KW-1133">Transmembrane helix</keyword>
<evidence type="ECO:0000256" key="15">
    <source>
        <dbReference type="ARBA" id="ARBA00023306"/>
    </source>
</evidence>
<accession>A0A8K1ZZP0</accession>
<keyword evidence="11" id="KW-0067">ATP-binding</keyword>
<dbReference type="SMART" id="SM00448">
    <property type="entry name" value="REC"/>
    <property type="match status" value="1"/>
</dbReference>
<dbReference type="PANTHER" id="PTHR43047">
    <property type="entry name" value="TWO-COMPONENT HISTIDINE PROTEIN KINASE"/>
    <property type="match status" value="1"/>
</dbReference>
<dbReference type="SUPFAM" id="SSF52172">
    <property type="entry name" value="CheY-like"/>
    <property type="match status" value="1"/>
</dbReference>
<dbReference type="GO" id="GO:0000155">
    <property type="term" value="F:phosphorelay sensor kinase activity"/>
    <property type="evidence" value="ECO:0007669"/>
    <property type="project" value="InterPro"/>
</dbReference>
<dbReference type="CDD" id="cd17546">
    <property type="entry name" value="REC_hyHK_CKI1_RcsC-like"/>
    <property type="match status" value="1"/>
</dbReference>
<dbReference type="Pfam" id="PF00512">
    <property type="entry name" value="HisKA"/>
    <property type="match status" value="1"/>
</dbReference>
<keyword evidence="18" id="KW-0175">Coiled coil</keyword>
<dbReference type="InterPro" id="IPR003594">
    <property type="entry name" value="HATPase_dom"/>
</dbReference>
<feature type="domain" description="Response regulatory" evidence="21">
    <location>
        <begin position="708"/>
        <end position="824"/>
    </location>
</feature>